<dbReference type="InterPro" id="IPR016032">
    <property type="entry name" value="Sig_transdc_resp-reg_C-effctor"/>
</dbReference>
<dbReference type="SUPFAM" id="SSF46894">
    <property type="entry name" value="C-terminal effector domain of the bipartite response regulators"/>
    <property type="match status" value="1"/>
</dbReference>
<dbReference type="GO" id="GO:0006355">
    <property type="term" value="P:regulation of DNA-templated transcription"/>
    <property type="evidence" value="ECO:0007669"/>
    <property type="project" value="InterPro"/>
</dbReference>
<dbReference type="InterPro" id="IPR018656">
    <property type="entry name" value="DUF2087"/>
</dbReference>
<proteinExistence type="predicted"/>
<keyword evidence="5" id="KW-1185">Reference proteome</keyword>
<dbReference type="GO" id="GO:0003677">
    <property type="term" value="F:DNA binding"/>
    <property type="evidence" value="ECO:0007669"/>
    <property type="project" value="InterPro"/>
</dbReference>
<evidence type="ECO:0000313" key="5">
    <source>
        <dbReference type="Proteomes" id="UP000219546"/>
    </source>
</evidence>
<dbReference type="EMBL" id="OAOP01000006">
    <property type="protein sequence ID" value="SNX72659.1"/>
    <property type="molecule type" value="Genomic_DNA"/>
</dbReference>
<dbReference type="RefSeq" id="WP_097159324.1">
    <property type="nucleotide sequence ID" value="NZ_JBEPMQ010000005.1"/>
</dbReference>
<evidence type="ECO:0000313" key="4">
    <source>
        <dbReference type="EMBL" id="SNX72659.1"/>
    </source>
</evidence>
<dbReference type="Pfam" id="PF09860">
    <property type="entry name" value="DUF2087"/>
    <property type="match status" value="1"/>
</dbReference>
<keyword evidence="2" id="KW-0804">Transcription</keyword>
<organism evidence="4 5">
    <name type="scientific">Bacillus oleivorans</name>
    <dbReference type="NCBI Taxonomy" id="1448271"/>
    <lineage>
        <taxon>Bacteria</taxon>
        <taxon>Bacillati</taxon>
        <taxon>Bacillota</taxon>
        <taxon>Bacilli</taxon>
        <taxon>Bacillales</taxon>
        <taxon>Bacillaceae</taxon>
        <taxon>Bacillus</taxon>
    </lineage>
</organism>
<reference evidence="4 5" key="1">
    <citation type="submission" date="2017-08" db="EMBL/GenBank/DDBJ databases">
        <authorList>
            <person name="de Groot N.N."/>
        </authorList>
    </citation>
    <scope>NUCLEOTIDE SEQUENCE [LARGE SCALE GENOMIC DNA]</scope>
    <source>
        <strain evidence="4 5">JC228</strain>
    </source>
</reference>
<sequence>MNGEELFWSASVEELAQGYIFKQDTGEYVCLICNKGFEDGIIYPVGELFFEARKAIEQHIKDVHHSMFDYLVKMGKKYTGLSDHQKELLVYFKQGLSDKEIVRLLKGGSTSTIRNHRFKLKEKEKQAKVFLALMGLLKTEKDESAQEFITFHKGAKMVDDRYAITKEEKEKVLATYFKQGPDGPLDTFPSKEKRKIIVLQQILKRFDVNKKYTEREVNEVIKTAHPDFATIRRYFIEYGFMDRNKECTQYWVKQ</sequence>
<accession>A0A285CYP5</accession>
<evidence type="ECO:0000256" key="1">
    <source>
        <dbReference type="ARBA" id="ARBA00023015"/>
    </source>
</evidence>
<protein>
    <submittedName>
        <fullName evidence="4">Transcriptional regulator</fullName>
    </submittedName>
</protein>
<dbReference type="OrthoDB" id="9789954at2"/>
<dbReference type="AlphaFoldDB" id="A0A285CYP5"/>
<gene>
    <name evidence="4" type="ORF">SAMN05877753_106163</name>
</gene>
<evidence type="ECO:0000256" key="2">
    <source>
        <dbReference type="ARBA" id="ARBA00023163"/>
    </source>
</evidence>
<name>A0A285CYP5_9BACI</name>
<feature type="domain" description="DUF2087" evidence="3">
    <location>
        <begin position="185"/>
        <end position="252"/>
    </location>
</feature>
<keyword evidence="1" id="KW-0805">Transcription regulation</keyword>
<evidence type="ECO:0000259" key="3">
    <source>
        <dbReference type="Pfam" id="PF09860"/>
    </source>
</evidence>
<dbReference type="Proteomes" id="UP000219546">
    <property type="component" value="Unassembled WGS sequence"/>
</dbReference>